<feature type="compositionally biased region" description="Polar residues" evidence="1">
    <location>
        <begin position="392"/>
        <end position="401"/>
    </location>
</feature>
<sequence>MPNHPPRQLELVYVVINDGTLSVLRNTEDKRVCDLSRAIQKYIDDKKPLRLFIARKSDRSWQALTLSDAQRIREKEPVAFVKELLVDENEMDPLAKPGYVAVAPEWKSETDGLMWEPSLETGRTPQPFVVPSDLLEANMNEALATALSEMLQPGTMPATNLSDTAYNFAMELVRMLGPLFDVLDDVGDVFEDYRGDVESRGLFMNACKYVLVQRAHVPQLNILALGYADFLREVVQGAVKSDGISLNPFAIVRLPLKWMSVCAIKGILLKTRISSADPRTLSDRWKLSSAEELEEAATRLFAALSGQPRNIIAFVSGYPTFGSFCKFVDNGGDFNANTVDFDKLGKYQPVKAPGESGRGNVSAGLVDENESAGLSEGAENADVGHDQGENGSGTIVGQQGATGIGNAKGHAWRTCAIEGANGNGSGMNANGNGHVQVPRRFDHVLPGSPAGVVAANPGCDYGELVADLTGTRPAQHGMEWTPAWMFVRRAAARAAS</sequence>
<proteinExistence type="predicted"/>
<feature type="region of interest" description="Disordered" evidence="1">
    <location>
        <begin position="376"/>
        <end position="401"/>
    </location>
</feature>
<evidence type="ECO:0000256" key="1">
    <source>
        <dbReference type="SAM" id="MobiDB-lite"/>
    </source>
</evidence>
<evidence type="ECO:0008006" key="4">
    <source>
        <dbReference type="Google" id="ProtNLM"/>
    </source>
</evidence>
<dbReference type="EMBL" id="JAENGY010000832">
    <property type="protein sequence ID" value="KAG6956009.1"/>
    <property type="molecule type" value="Genomic_DNA"/>
</dbReference>
<reference evidence="2" key="1">
    <citation type="submission" date="2021-01" db="EMBL/GenBank/DDBJ databases">
        <title>Phytophthora aleatoria, a newly-described species from Pinus radiata is distinct from Phytophthora cactorum isolates based on comparative genomics.</title>
        <authorList>
            <person name="Mcdougal R."/>
            <person name="Panda P."/>
            <person name="Williams N."/>
            <person name="Studholme D.J."/>
        </authorList>
    </citation>
    <scope>NUCLEOTIDE SEQUENCE</scope>
    <source>
        <strain evidence="2">NZFS 4037</strain>
    </source>
</reference>
<dbReference type="Proteomes" id="UP000709295">
    <property type="component" value="Unassembled WGS sequence"/>
</dbReference>
<accession>A0A8J5INY2</accession>
<dbReference type="AlphaFoldDB" id="A0A8J5INY2"/>
<gene>
    <name evidence="2" type="ORF">JG688_00011632</name>
</gene>
<protein>
    <recommendedName>
        <fullName evidence="4">Crinkler (CRN) family protein</fullName>
    </recommendedName>
</protein>
<evidence type="ECO:0000313" key="3">
    <source>
        <dbReference type="Proteomes" id="UP000709295"/>
    </source>
</evidence>
<comment type="caution">
    <text evidence="2">The sequence shown here is derived from an EMBL/GenBank/DDBJ whole genome shotgun (WGS) entry which is preliminary data.</text>
</comment>
<keyword evidence="3" id="KW-1185">Reference proteome</keyword>
<name>A0A8J5INY2_9STRA</name>
<evidence type="ECO:0000313" key="2">
    <source>
        <dbReference type="EMBL" id="KAG6956009.1"/>
    </source>
</evidence>
<organism evidence="2 3">
    <name type="scientific">Phytophthora aleatoria</name>
    <dbReference type="NCBI Taxonomy" id="2496075"/>
    <lineage>
        <taxon>Eukaryota</taxon>
        <taxon>Sar</taxon>
        <taxon>Stramenopiles</taxon>
        <taxon>Oomycota</taxon>
        <taxon>Peronosporomycetes</taxon>
        <taxon>Peronosporales</taxon>
        <taxon>Peronosporaceae</taxon>
        <taxon>Phytophthora</taxon>
    </lineage>
</organism>